<proteinExistence type="predicted"/>
<organism evidence="6 7">
    <name type="scientific">Mycolicibacterium mageritense</name>
    <name type="common">Mycobacterium mageritense</name>
    <dbReference type="NCBI Taxonomy" id="53462"/>
    <lineage>
        <taxon>Bacteria</taxon>
        <taxon>Bacillati</taxon>
        <taxon>Actinomycetota</taxon>
        <taxon>Actinomycetes</taxon>
        <taxon>Mycobacteriales</taxon>
        <taxon>Mycobacteriaceae</taxon>
        <taxon>Mycolicibacterium</taxon>
    </lineage>
</organism>
<evidence type="ECO:0000256" key="3">
    <source>
        <dbReference type="ARBA" id="ARBA00023163"/>
    </source>
</evidence>
<evidence type="ECO:0000313" key="7">
    <source>
        <dbReference type="Proteomes" id="UP000465622"/>
    </source>
</evidence>
<reference evidence="6 7" key="1">
    <citation type="journal article" date="2019" name="Emerg. Microbes Infect.">
        <title>Comprehensive subspecies identification of 175 nontuberculous mycobacteria species based on 7547 genomic profiles.</title>
        <authorList>
            <person name="Matsumoto Y."/>
            <person name="Kinjo T."/>
            <person name="Motooka D."/>
            <person name="Nabeya D."/>
            <person name="Jung N."/>
            <person name="Uechi K."/>
            <person name="Horii T."/>
            <person name="Iida T."/>
            <person name="Fujita J."/>
            <person name="Nakamura S."/>
        </authorList>
    </citation>
    <scope>NUCLEOTIDE SEQUENCE [LARGE SCALE GENOMIC DNA]</scope>
    <source>
        <strain evidence="6 7">JCM 12375</strain>
    </source>
</reference>
<evidence type="ECO:0000256" key="2">
    <source>
        <dbReference type="ARBA" id="ARBA00023125"/>
    </source>
</evidence>
<name>A0ABN5XZ07_MYCME</name>
<feature type="domain" description="HTH tetR-type" evidence="5">
    <location>
        <begin position="54"/>
        <end position="114"/>
    </location>
</feature>
<evidence type="ECO:0000259" key="5">
    <source>
        <dbReference type="PROSITE" id="PS50977"/>
    </source>
</evidence>
<dbReference type="Proteomes" id="UP000465622">
    <property type="component" value="Chromosome"/>
</dbReference>
<gene>
    <name evidence="6" type="ORF">MMAGJ_05190</name>
</gene>
<evidence type="ECO:0000313" key="6">
    <source>
        <dbReference type="EMBL" id="BBX31237.1"/>
    </source>
</evidence>
<dbReference type="SUPFAM" id="SSF46689">
    <property type="entry name" value="Homeodomain-like"/>
    <property type="match status" value="1"/>
</dbReference>
<dbReference type="Gene3D" id="1.10.357.10">
    <property type="entry name" value="Tetracycline Repressor, domain 2"/>
    <property type="match status" value="1"/>
</dbReference>
<evidence type="ECO:0000256" key="4">
    <source>
        <dbReference type="PROSITE-ProRule" id="PRU00335"/>
    </source>
</evidence>
<dbReference type="InterPro" id="IPR036271">
    <property type="entry name" value="Tet_transcr_reg_TetR-rel_C_sf"/>
</dbReference>
<keyword evidence="2 4" id="KW-0238">DNA-binding</keyword>
<dbReference type="PANTHER" id="PTHR30055:SF234">
    <property type="entry name" value="HTH-TYPE TRANSCRIPTIONAL REGULATOR BETI"/>
    <property type="match status" value="1"/>
</dbReference>
<dbReference type="PROSITE" id="PS50977">
    <property type="entry name" value="HTH_TETR_2"/>
    <property type="match status" value="1"/>
</dbReference>
<dbReference type="EMBL" id="AP022567">
    <property type="protein sequence ID" value="BBX31237.1"/>
    <property type="molecule type" value="Genomic_DNA"/>
</dbReference>
<dbReference type="Pfam" id="PF00440">
    <property type="entry name" value="TetR_N"/>
    <property type="match status" value="1"/>
</dbReference>
<dbReference type="PRINTS" id="PR00455">
    <property type="entry name" value="HTHTETR"/>
</dbReference>
<sequence>MRDSLCSDFAVLTDIPLGRPRASRYPAAFFADSSTRPPQASIESLFVQLDPDSDGDRDCIIDAAYGCLSEPHTGAVPIAAVLARAGLSTRAFYRHFESKDELFLAMLRDEGDALAHRLDRIAEEDSGTPAEQLRAWIAQIFELVQDPRLRMRAMVLDSDEVRAAPGYREARQRWHVDREQSLAVILQRGLRDGSFPLAKPESDAASIGAVVTREMIMPTAVDEWQRAVDRVVDFSLRALGAR</sequence>
<keyword evidence="3" id="KW-0804">Transcription</keyword>
<dbReference type="InterPro" id="IPR009057">
    <property type="entry name" value="Homeodomain-like_sf"/>
</dbReference>
<feature type="DNA-binding region" description="H-T-H motif" evidence="4">
    <location>
        <begin position="77"/>
        <end position="96"/>
    </location>
</feature>
<accession>A0ABN5XZ07</accession>
<evidence type="ECO:0000256" key="1">
    <source>
        <dbReference type="ARBA" id="ARBA00023015"/>
    </source>
</evidence>
<protein>
    <submittedName>
        <fullName evidence="6">TetR family transcriptional regulator</fullName>
    </submittedName>
</protein>
<keyword evidence="1" id="KW-0805">Transcription regulation</keyword>
<dbReference type="InterPro" id="IPR001647">
    <property type="entry name" value="HTH_TetR"/>
</dbReference>
<dbReference type="InterPro" id="IPR050109">
    <property type="entry name" value="HTH-type_TetR-like_transc_reg"/>
</dbReference>
<keyword evidence="7" id="KW-1185">Reference proteome</keyword>
<dbReference type="PANTHER" id="PTHR30055">
    <property type="entry name" value="HTH-TYPE TRANSCRIPTIONAL REGULATOR RUTR"/>
    <property type="match status" value="1"/>
</dbReference>
<dbReference type="SUPFAM" id="SSF48498">
    <property type="entry name" value="Tetracyclin repressor-like, C-terminal domain"/>
    <property type="match status" value="1"/>
</dbReference>